<evidence type="ECO:0000313" key="3">
    <source>
        <dbReference type="EMBL" id="ERH30739.1"/>
    </source>
</evidence>
<comment type="caution">
    <text evidence="3">The sequence shown here is derived from an EMBL/GenBank/DDBJ whole genome shotgun (WGS) entry which is preliminary data.</text>
</comment>
<dbReference type="NCBIfam" id="NF009154">
    <property type="entry name" value="PRK12497.3-3"/>
    <property type="match status" value="1"/>
</dbReference>
<dbReference type="GeneID" id="35869216"/>
<sequence>MTTQTQLATSAMTRTHAQDLGRFGEDYSCQYLQNMGWSILDRNWRCRFGEIDIIALAPADKNSSTPILVFLEVKTRRDDAFGDPLEAITPTKCWHMRKAAVAWLAQHHTKTPQIIRFDAIGMIVCNFRVRSLTHVRRIL</sequence>
<comment type="similarity">
    <text evidence="1 2">Belongs to the UPF0102 family.</text>
</comment>
<dbReference type="SUPFAM" id="SSF52980">
    <property type="entry name" value="Restriction endonuclease-like"/>
    <property type="match status" value="1"/>
</dbReference>
<reference evidence="3 4" key="1">
    <citation type="submission" date="2013-08" db="EMBL/GenBank/DDBJ databases">
        <authorList>
            <person name="Weinstock G."/>
            <person name="Sodergren E."/>
            <person name="Wylie T."/>
            <person name="Fulton L."/>
            <person name="Fulton R."/>
            <person name="Fronick C."/>
            <person name="O'Laughlin M."/>
            <person name="Godfrey J."/>
            <person name="Miner T."/>
            <person name="Herter B."/>
            <person name="Appelbaum E."/>
            <person name="Cordes M."/>
            <person name="Lek S."/>
            <person name="Wollam A."/>
            <person name="Pepin K.H."/>
            <person name="Palsikar V.B."/>
            <person name="Mitreva M."/>
            <person name="Wilson R.K."/>
        </authorList>
    </citation>
    <scope>NUCLEOTIDE SEQUENCE [LARGE SCALE GENOMIC DNA]</scope>
    <source>
        <strain evidence="3 4">F0580</strain>
    </source>
</reference>
<dbReference type="AlphaFoldDB" id="U1RAY4"/>
<dbReference type="PATRIC" id="fig|1321816.3.peg.830"/>
<dbReference type="Proteomes" id="UP000016519">
    <property type="component" value="Unassembled WGS sequence"/>
</dbReference>
<dbReference type="InterPro" id="IPR003509">
    <property type="entry name" value="UPF0102_YraN-like"/>
</dbReference>
<dbReference type="HOGENOM" id="CLU_115353_2_3_11"/>
<dbReference type="STRING" id="419015.HMPREF3214_00603"/>
<organism evidence="3 4">
    <name type="scientific">Alloscardovia omnicolens F0580</name>
    <dbReference type="NCBI Taxonomy" id="1321816"/>
    <lineage>
        <taxon>Bacteria</taxon>
        <taxon>Bacillati</taxon>
        <taxon>Actinomycetota</taxon>
        <taxon>Actinomycetes</taxon>
        <taxon>Bifidobacteriales</taxon>
        <taxon>Bifidobacteriaceae</taxon>
        <taxon>Alloscardovia</taxon>
    </lineage>
</organism>
<accession>U1RAY4</accession>
<dbReference type="InterPro" id="IPR011856">
    <property type="entry name" value="tRNA_endonuc-like_dom_sf"/>
</dbReference>
<evidence type="ECO:0000313" key="4">
    <source>
        <dbReference type="Proteomes" id="UP000016519"/>
    </source>
</evidence>
<dbReference type="CDD" id="cd20736">
    <property type="entry name" value="PoNe_Nuclease"/>
    <property type="match status" value="1"/>
</dbReference>
<dbReference type="EMBL" id="AWSI01000024">
    <property type="protein sequence ID" value="ERH30739.1"/>
    <property type="molecule type" value="Genomic_DNA"/>
</dbReference>
<protein>
    <recommendedName>
        <fullName evidence="2">UPF0102 protein HMPREF9244_00937</fullName>
    </recommendedName>
</protein>
<dbReference type="Gene3D" id="3.40.1350.10">
    <property type="match status" value="1"/>
</dbReference>
<name>U1RAY4_9BIFI</name>
<keyword evidence="4" id="KW-1185">Reference proteome</keyword>
<dbReference type="HAMAP" id="MF_00048">
    <property type="entry name" value="UPF0102"/>
    <property type="match status" value="1"/>
</dbReference>
<proteinExistence type="inferred from homology"/>
<gene>
    <name evidence="3" type="ORF">HMPREF9244_00937</name>
</gene>
<evidence type="ECO:0000256" key="1">
    <source>
        <dbReference type="ARBA" id="ARBA00006738"/>
    </source>
</evidence>
<evidence type="ECO:0000256" key="2">
    <source>
        <dbReference type="HAMAP-Rule" id="MF_00048"/>
    </source>
</evidence>
<dbReference type="GO" id="GO:0003676">
    <property type="term" value="F:nucleic acid binding"/>
    <property type="evidence" value="ECO:0007669"/>
    <property type="project" value="InterPro"/>
</dbReference>
<dbReference type="RefSeq" id="WP_021618066.1">
    <property type="nucleotide sequence ID" value="NZ_KE952644.1"/>
</dbReference>
<dbReference type="InterPro" id="IPR011335">
    <property type="entry name" value="Restrct_endonuc-II-like"/>
</dbReference>
<dbReference type="PANTHER" id="PTHR34039">
    <property type="entry name" value="UPF0102 PROTEIN YRAN"/>
    <property type="match status" value="1"/>
</dbReference>
<dbReference type="NCBIfam" id="NF009150">
    <property type="entry name" value="PRK12497.1-3"/>
    <property type="match status" value="1"/>
</dbReference>
<dbReference type="PANTHER" id="PTHR34039:SF1">
    <property type="entry name" value="UPF0102 PROTEIN YRAN"/>
    <property type="match status" value="1"/>
</dbReference>
<dbReference type="Pfam" id="PF02021">
    <property type="entry name" value="UPF0102"/>
    <property type="match status" value="1"/>
</dbReference>